<protein>
    <submittedName>
        <fullName evidence="2">Uncharacterized protein</fullName>
    </submittedName>
</protein>
<dbReference type="AlphaFoldDB" id="A0A7T1WTR7"/>
<dbReference type="KEGG" id="sbat:G4Z16_20770"/>
<reference evidence="3" key="1">
    <citation type="submission" date="2020-02" db="EMBL/GenBank/DDBJ databases">
        <title>Streptomyces sp. ASO4wet.</title>
        <authorList>
            <person name="Risdian C."/>
            <person name="Landwehr W."/>
            <person name="Schupp P."/>
            <person name="Wink J."/>
        </authorList>
    </citation>
    <scope>NUCLEOTIDE SEQUENCE [LARGE SCALE GENOMIC DNA]</scope>
    <source>
        <strain evidence="3">ASO4wet</strain>
    </source>
</reference>
<gene>
    <name evidence="2" type="ORF">G4Z16_20770</name>
</gene>
<feature type="region of interest" description="Disordered" evidence="1">
    <location>
        <begin position="48"/>
        <end position="105"/>
    </location>
</feature>
<organism evidence="2 3">
    <name type="scientific">Streptomyces bathyalis</name>
    <dbReference type="NCBI Taxonomy" id="2710756"/>
    <lineage>
        <taxon>Bacteria</taxon>
        <taxon>Bacillati</taxon>
        <taxon>Actinomycetota</taxon>
        <taxon>Actinomycetes</taxon>
        <taxon>Kitasatosporales</taxon>
        <taxon>Streptomycetaceae</taxon>
        <taxon>Streptomyces</taxon>
    </lineage>
</organism>
<dbReference type="RefSeq" id="WP_197352221.1">
    <property type="nucleotide sequence ID" value="NZ_CP048882.1"/>
</dbReference>
<evidence type="ECO:0000256" key="1">
    <source>
        <dbReference type="SAM" id="MobiDB-lite"/>
    </source>
</evidence>
<feature type="region of interest" description="Disordered" evidence="1">
    <location>
        <begin position="1"/>
        <end position="28"/>
    </location>
</feature>
<dbReference type="EMBL" id="CP048882">
    <property type="protein sequence ID" value="QPP08427.1"/>
    <property type="molecule type" value="Genomic_DNA"/>
</dbReference>
<proteinExistence type="predicted"/>
<dbReference type="Proteomes" id="UP000595046">
    <property type="component" value="Chromosome"/>
</dbReference>
<name>A0A7T1WTR7_9ACTN</name>
<accession>A0A7T1WTR7</accession>
<sequence>MSVPLGKSSGQGGPRPTEQQLAMARVRARVTGESLSHVLSVFMGAGRHGAESGAASTGPEAPLADGGAGPSGTDRDEEDSAQLAPVIPLSRAARGDDASGDRSED</sequence>
<evidence type="ECO:0000313" key="2">
    <source>
        <dbReference type="EMBL" id="QPP08427.1"/>
    </source>
</evidence>
<evidence type="ECO:0000313" key="3">
    <source>
        <dbReference type="Proteomes" id="UP000595046"/>
    </source>
</evidence>
<feature type="compositionally biased region" description="Basic and acidic residues" evidence="1">
    <location>
        <begin position="93"/>
        <end position="105"/>
    </location>
</feature>
<keyword evidence="3" id="KW-1185">Reference proteome</keyword>